<dbReference type="PRINTS" id="PR00080">
    <property type="entry name" value="SDRFAMILY"/>
</dbReference>
<dbReference type="RefSeq" id="WP_344194333.1">
    <property type="nucleotide sequence ID" value="NZ_BAAARN010000003.1"/>
</dbReference>
<dbReference type="InterPro" id="IPR036291">
    <property type="entry name" value="NAD(P)-bd_dom_sf"/>
</dbReference>
<keyword evidence="2" id="KW-0560">Oxidoreductase</keyword>
<gene>
    <name evidence="4" type="ORF">GCM10009867_27230</name>
</gene>
<dbReference type="PANTHER" id="PTHR44196">
    <property type="entry name" value="DEHYDROGENASE/REDUCTASE SDR FAMILY MEMBER 7B"/>
    <property type="match status" value="1"/>
</dbReference>
<dbReference type="SUPFAM" id="SSF51735">
    <property type="entry name" value="NAD(P)-binding Rossmann-fold domains"/>
    <property type="match status" value="1"/>
</dbReference>
<evidence type="ECO:0000256" key="3">
    <source>
        <dbReference type="RuleBase" id="RU000363"/>
    </source>
</evidence>
<proteinExistence type="inferred from homology"/>
<evidence type="ECO:0000313" key="5">
    <source>
        <dbReference type="Proteomes" id="UP001501326"/>
    </source>
</evidence>
<dbReference type="EMBL" id="BAAARN010000003">
    <property type="protein sequence ID" value="GAA2737947.1"/>
    <property type="molecule type" value="Genomic_DNA"/>
</dbReference>
<comment type="caution">
    <text evidence="4">The sequence shown here is derived from an EMBL/GenBank/DDBJ whole genome shotgun (WGS) entry which is preliminary data.</text>
</comment>
<accession>A0ABN3USD9</accession>
<name>A0ABN3USD9_9MICO</name>
<reference evidence="4 5" key="1">
    <citation type="journal article" date="2019" name="Int. J. Syst. Evol. Microbiol.">
        <title>The Global Catalogue of Microorganisms (GCM) 10K type strain sequencing project: providing services to taxonomists for standard genome sequencing and annotation.</title>
        <authorList>
            <consortium name="The Broad Institute Genomics Platform"/>
            <consortium name="The Broad Institute Genome Sequencing Center for Infectious Disease"/>
            <person name="Wu L."/>
            <person name="Ma J."/>
        </authorList>
    </citation>
    <scope>NUCLEOTIDE SEQUENCE [LARGE SCALE GENOMIC DNA]</scope>
    <source>
        <strain evidence="4 5">JCM 16378</strain>
    </source>
</reference>
<evidence type="ECO:0000256" key="2">
    <source>
        <dbReference type="ARBA" id="ARBA00023002"/>
    </source>
</evidence>
<sequence length="261" mass="28076">MSTALVTGATAGIGLSFAHQLAERGHDVVLVARDRVRLENLSDELRAKYKVGTEILVADLSDRADTGQVSERLSDAARPVDLLVNNAGYSLKKRFLDNDITEEEALFDVLCRAVFVLSHAAARAMRERGHGAIVNVSSVASFITSGTYSAEKSFVTVFTEGLSGELAGSGVTATALCPGFTHTEFHDRAGINMSGIPEFMWLDAHRLVRDCLDDVAKGKVVSVPGGQYKAIVALLRLVPRGLVRSRARTVHRPKDGSKGSR</sequence>
<evidence type="ECO:0000256" key="1">
    <source>
        <dbReference type="ARBA" id="ARBA00006484"/>
    </source>
</evidence>
<protein>
    <submittedName>
        <fullName evidence="4">SDR family NAD(P)-dependent oxidoreductase</fullName>
    </submittedName>
</protein>
<comment type="similarity">
    <text evidence="1 3">Belongs to the short-chain dehydrogenases/reductases (SDR) family.</text>
</comment>
<keyword evidence="5" id="KW-1185">Reference proteome</keyword>
<evidence type="ECO:0000313" key="4">
    <source>
        <dbReference type="EMBL" id="GAA2737947.1"/>
    </source>
</evidence>
<dbReference type="InterPro" id="IPR002347">
    <property type="entry name" value="SDR_fam"/>
</dbReference>
<dbReference type="Gene3D" id="3.40.50.720">
    <property type="entry name" value="NAD(P)-binding Rossmann-like Domain"/>
    <property type="match status" value="1"/>
</dbReference>
<dbReference type="CDD" id="cd05233">
    <property type="entry name" value="SDR_c"/>
    <property type="match status" value="1"/>
</dbReference>
<dbReference type="Proteomes" id="UP001501326">
    <property type="component" value="Unassembled WGS sequence"/>
</dbReference>
<dbReference type="PIRSF" id="PIRSF000126">
    <property type="entry name" value="11-beta-HSD1"/>
    <property type="match status" value="1"/>
</dbReference>
<dbReference type="PRINTS" id="PR00081">
    <property type="entry name" value="GDHRDH"/>
</dbReference>
<organism evidence="4 5">
    <name type="scientific">Pedococcus aerophilus</name>
    <dbReference type="NCBI Taxonomy" id="436356"/>
    <lineage>
        <taxon>Bacteria</taxon>
        <taxon>Bacillati</taxon>
        <taxon>Actinomycetota</taxon>
        <taxon>Actinomycetes</taxon>
        <taxon>Micrococcales</taxon>
        <taxon>Intrasporangiaceae</taxon>
        <taxon>Pedococcus</taxon>
    </lineage>
</organism>
<dbReference type="Pfam" id="PF00106">
    <property type="entry name" value="adh_short"/>
    <property type="match status" value="1"/>
</dbReference>
<dbReference type="PANTHER" id="PTHR44196:SF2">
    <property type="entry name" value="SHORT-CHAIN DEHYDROGENASE-RELATED"/>
    <property type="match status" value="1"/>
</dbReference>